<evidence type="ECO:0000313" key="2">
    <source>
        <dbReference type="Proteomes" id="UP000435138"/>
    </source>
</evidence>
<accession>A0A6A8AFE4</accession>
<name>A0A6A8AFE4_9HYPH</name>
<proteinExistence type="predicted"/>
<organism evidence="1 2">
    <name type="scientific">Endobacterium cereale</name>
    <dbReference type="NCBI Taxonomy" id="2663029"/>
    <lineage>
        <taxon>Bacteria</taxon>
        <taxon>Pseudomonadati</taxon>
        <taxon>Pseudomonadota</taxon>
        <taxon>Alphaproteobacteria</taxon>
        <taxon>Hyphomicrobiales</taxon>
        <taxon>Rhizobiaceae</taxon>
        <taxon>Endobacterium</taxon>
    </lineage>
</organism>
<gene>
    <name evidence="1" type="ORF">GAO09_28860</name>
</gene>
<keyword evidence="2" id="KW-1185">Reference proteome</keyword>
<dbReference type="RefSeq" id="WP_153360320.1">
    <property type="nucleotide sequence ID" value="NZ_JAYKOO010000004.1"/>
</dbReference>
<comment type="caution">
    <text evidence="1">The sequence shown here is derived from an EMBL/GenBank/DDBJ whole genome shotgun (WGS) entry which is preliminary data.</text>
</comment>
<reference evidence="1 2" key="1">
    <citation type="submission" date="2019-11" db="EMBL/GenBank/DDBJ databases">
        <title>Genome analysis of Rhizobacterium cereale a novel genus and species isolated from maize roots in North Spain.</title>
        <authorList>
            <person name="Menendez E."/>
            <person name="Flores-Felix J.D."/>
            <person name="Ramirez-Bahena M.-H."/>
            <person name="Igual J.M."/>
            <person name="Garcia-Fraile P."/>
            <person name="Peix A."/>
            <person name="Velazquez E."/>
        </authorList>
    </citation>
    <scope>NUCLEOTIDE SEQUENCE [LARGE SCALE GENOMIC DNA]</scope>
    <source>
        <strain evidence="1 2">RZME27</strain>
    </source>
</reference>
<evidence type="ECO:0000313" key="1">
    <source>
        <dbReference type="EMBL" id="MQY50045.1"/>
    </source>
</evidence>
<sequence length="188" mass="20872">MTNIEPKPLPDLDAPLVPAKSAAGFTLGMAFSDVLTMIALTQEVRFMKIPNIQEGYWELMESSTGWIGEIRLRHFQHKNQVYRSLAFKNLEIILDFAVSDLLYKITVGPGYRSKFGGIGIGDDVAGIGDGYTIEFNSIEDDFIIHKDGEWVPGLHFVTDCKQPLDLCPKQIVESISIHDVSLADVTGK</sequence>
<dbReference type="Proteomes" id="UP000435138">
    <property type="component" value="Unassembled WGS sequence"/>
</dbReference>
<dbReference type="EMBL" id="WIXI01000051">
    <property type="protein sequence ID" value="MQY50045.1"/>
    <property type="molecule type" value="Genomic_DNA"/>
</dbReference>
<protein>
    <submittedName>
        <fullName evidence="1">Uncharacterized protein</fullName>
    </submittedName>
</protein>
<dbReference type="AlphaFoldDB" id="A0A6A8AFE4"/>